<evidence type="ECO:0000256" key="5">
    <source>
        <dbReference type="ARBA" id="ARBA00022840"/>
    </source>
</evidence>
<dbReference type="Gene3D" id="3.40.50.300">
    <property type="entry name" value="P-loop containing nucleotide triphosphate hydrolases"/>
    <property type="match status" value="1"/>
</dbReference>
<evidence type="ECO:0000256" key="6">
    <source>
        <dbReference type="ARBA" id="ARBA00022989"/>
    </source>
</evidence>
<evidence type="ECO:0000259" key="9">
    <source>
        <dbReference type="PROSITE" id="PS50893"/>
    </source>
</evidence>
<sequence length="579" mass="60662">MKSDGEDMSLATALSVLFGRLTPSRRRAFAPLMVLMLAGALAEVVTIGTVVPLLGTVALPASNPGGGPAVLWSGHIMAALFAGAALMAAALRLALLWASNRFVYGVSCELGVRLYADTLAQPYSYHAQHNSSEILASVNKVQMVTSHVLLPLMYGAIAAVIGLAIIAGLIVIDPMVALVSGTGLALIYLVASFAARRGLRRNGAVIARAQDRRVQTMQEGLGGIRNVLLDRSQAVFVEAYEQAEAGFSGARTRNAVLAGAPRFIVEAIGMVLIAMIAVVVVQRPGGLAAAVPVLAALALGAQKLLPLIQQVYNGWAMAMGNRQVLTDVVELLGRPVPAAVVGNVPLPFNHAISLENISYAYPGSPAPVLRGVNLDIPQGARVGIAGKTGSGKSTLVDLVLGLLEPDAGVIRIDGVALTAANRPAWQRNIAHVPQAIYLADASVAENIAFGVRPQDIDRERVRHAAEQAELADVVAALPQGYDTRVGEGGIRLSGGQRQRIGIARALYKQARVLVFDEATSALDMETESAVMAAIERLGNDLTILVIAHRPGTLEGCDMVVRLDGGTVSRAGCRPVFSWG</sequence>
<evidence type="ECO:0000256" key="4">
    <source>
        <dbReference type="ARBA" id="ARBA00022741"/>
    </source>
</evidence>
<comment type="similarity">
    <text evidence="2">Belongs to the ABC transporter superfamily.</text>
</comment>
<dbReference type="SMART" id="SM00382">
    <property type="entry name" value="AAA"/>
    <property type="match status" value="1"/>
</dbReference>
<dbReference type="SUPFAM" id="SSF90123">
    <property type="entry name" value="ABC transporter transmembrane region"/>
    <property type="match status" value="1"/>
</dbReference>
<evidence type="ECO:0000256" key="7">
    <source>
        <dbReference type="ARBA" id="ARBA00023136"/>
    </source>
</evidence>
<feature type="transmembrane region" description="Helical" evidence="8">
    <location>
        <begin position="263"/>
        <end position="281"/>
    </location>
</feature>
<evidence type="ECO:0000256" key="1">
    <source>
        <dbReference type="ARBA" id="ARBA00004651"/>
    </source>
</evidence>
<feature type="transmembrane region" description="Helical" evidence="8">
    <location>
        <begin position="74"/>
        <end position="95"/>
    </location>
</feature>
<dbReference type="PANTHER" id="PTHR24221:SF654">
    <property type="entry name" value="ATP-BINDING CASSETTE SUB-FAMILY B MEMBER 6"/>
    <property type="match status" value="1"/>
</dbReference>
<dbReference type="InterPro" id="IPR003593">
    <property type="entry name" value="AAA+_ATPase"/>
</dbReference>
<gene>
    <name evidence="11" type="ORF">ABID37_003335</name>
</gene>
<dbReference type="InterPro" id="IPR017871">
    <property type="entry name" value="ABC_transporter-like_CS"/>
</dbReference>
<dbReference type="InterPro" id="IPR039421">
    <property type="entry name" value="Type_1_exporter"/>
</dbReference>
<dbReference type="PROSITE" id="PS50929">
    <property type="entry name" value="ABC_TM1F"/>
    <property type="match status" value="1"/>
</dbReference>
<accession>A0ABV2N223</accession>
<dbReference type="PROSITE" id="PS50893">
    <property type="entry name" value="ABC_TRANSPORTER_2"/>
    <property type="match status" value="1"/>
</dbReference>
<dbReference type="Pfam" id="PF00005">
    <property type="entry name" value="ABC_tran"/>
    <property type="match status" value="1"/>
</dbReference>
<keyword evidence="5" id="KW-0067">ATP-binding</keyword>
<keyword evidence="7 8" id="KW-0472">Membrane</keyword>
<comment type="caution">
    <text evidence="11">The sequence shown here is derived from an EMBL/GenBank/DDBJ whole genome shotgun (WGS) entry which is preliminary data.</text>
</comment>
<comment type="subcellular location">
    <subcellularLocation>
        <location evidence="1">Cell membrane</location>
        <topology evidence="1">Multi-pass membrane protein</topology>
    </subcellularLocation>
</comment>
<evidence type="ECO:0000256" key="3">
    <source>
        <dbReference type="ARBA" id="ARBA00022692"/>
    </source>
</evidence>
<dbReference type="Gene3D" id="1.20.1560.10">
    <property type="entry name" value="ABC transporter type 1, transmembrane domain"/>
    <property type="match status" value="1"/>
</dbReference>
<evidence type="ECO:0000313" key="12">
    <source>
        <dbReference type="Proteomes" id="UP001549076"/>
    </source>
</evidence>
<feature type="transmembrane region" description="Helical" evidence="8">
    <location>
        <begin position="28"/>
        <end position="54"/>
    </location>
</feature>
<dbReference type="InterPro" id="IPR011527">
    <property type="entry name" value="ABC1_TM_dom"/>
</dbReference>
<name>A0ABV2N223_9HYPH</name>
<evidence type="ECO:0000256" key="2">
    <source>
        <dbReference type="ARBA" id="ARBA00005417"/>
    </source>
</evidence>
<feature type="domain" description="ABC transmembrane type-1" evidence="10">
    <location>
        <begin position="32"/>
        <end position="320"/>
    </location>
</feature>
<keyword evidence="12" id="KW-1185">Reference proteome</keyword>
<feature type="transmembrane region" description="Helical" evidence="8">
    <location>
        <begin position="148"/>
        <end position="170"/>
    </location>
</feature>
<organism evidence="11 12">
    <name type="scientific">Aquamicrobium terrae</name>
    <dbReference type="NCBI Taxonomy" id="1324945"/>
    <lineage>
        <taxon>Bacteria</taxon>
        <taxon>Pseudomonadati</taxon>
        <taxon>Pseudomonadota</taxon>
        <taxon>Alphaproteobacteria</taxon>
        <taxon>Hyphomicrobiales</taxon>
        <taxon>Phyllobacteriaceae</taxon>
        <taxon>Aquamicrobium</taxon>
    </lineage>
</organism>
<dbReference type="RefSeq" id="WP_354196729.1">
    <property type="nucleotide sequence ID" value="NZ_JBEPML010000011.1"/>
</dbReference>
<evidence type="ECO:0000313" key="11">
    <source>
        <dbReference type="EMBL" id="MET3793112.1"/>
    </source>
</evidence>
<dbReference type="InterPro" id="IPR003439">
    <property type="entry name" value="ABC_transporter-like_ATP-bd"/>
</dbReference>
<dbReference type="SUPFAM" id="SSF52540">
    <property type="entry name" value="P-loop containing nucleoside triphosphate hydrolases"/>
    <property type="match status" value="1"/>
</dbReference>
<dbReference type="PANTHER" id="PTHR24221">
    <property type="entry name" value="ATP-BINDING CASSETTE SUB-FAMILY B"/>
    <property type="match status" value="1"/>
</dbReference>
<dbReference type="PROSITE" id="PS00211">
    <property type="entry name" value="ABC_TRANSPORTER_1"/>
    <property type="match status" value="1"/>
</dbReference>
<dbReference type="EMBL" id="JBEPML010000011">
    <property type="protein sequence ID" value="MET3793112.1"/>
    <property type="molecule type" value="Genomic_DNA"/>
</dbReference>
<keyword evidence="3 8" id="KW-0812">Transmembrane</keyword>
<protein>
    <submittedName>
        <fullName evidence="11">ABC-type multidrug transport system fused ATPase/permease subunit</fullName>
    </submittedName>
</protein>
<dbReference type="InterPro" id="IPR036640">
    <property type="entry name" value="ABC1_TM_sf"/>
</dbReference>
<dbReference type="Proteomes" id="UP001549076">
    <property type="component" value="Unassembled WGS sequence"/>
</dbReference>
<dbReference type="Pfam" id="PF00664">
    <property type="entry name" value="ABC_membrane"/>
    <property type="match status" value="1"/>
</dbReference>
<dbReference type="InterPro" id="IPR027417">
    <property type="entry name" value="P-loop_NTPase"/>
</dbReference>
<evidence type="ECO:0000259" key="10">
    <source>
        <dbReference type="PROSITE" id="PS50929"/>
    </source>
</evidence>
<evidence type="ECO:0000256" key="8">
    <source>
        <dbReference type="SAM" id="Phobius"/>
    </source>
</evidence>
<feature type="transmembrane region" description="Helical" evidence="8">
    <location>
        <begin position="176"/>
        <end position="195"/>
    </location>
</feature>
<keyword evidence="4" id="KW-0547">Nucleotide-binding</keyword>
<keyword evidence="6 8" id="KW-1133">Transmembrane helix</keyword>
<reference evidence="11 12" key="1">
    <citation type="submission" date="2024-06" db="EMBL/GenBank/DDBJ databases">
        <title>Genomic Encyclopedia of Type Strains, Phase IV (KMG-IV): sequencing the most valuable type-strain genomes for metagenomic binning, comparative biology and taxonomic classification.</title>
        <authorList>
            <person name="Goeker M."/>
        </authorList>
    </citation>
    <scope>NUCLEOTIDE SEQUENCE [LARGE SCALE GENOMIC DNA]</scope>
    <source>
        <strain evidence="11 12">DSM 27865</strain>
    </source>
</reference>
<proteinExistence type="inferred from homology"/>
<feature type="domain" description="ABC transporter" evidence="9">
    <location>
        <begin position="352"/>
        <end position="579"/>
    </location>
</feature>